<organism evidence="2 3">
    <name type="scientific">Dreissena polymorpha</name>
    <name type="common">Zebra mussel</name>
    <name type="synonym">Mytilus polymorpha</name>
    <dbReference type="NCBI Taxonomy" id="45954"/>
    <lineage>
        <taxon>Eukaryota</taxon>
        <taxon>Metazoa</taxon>
        <taxon>Spiralia</taxon>
        <taxon>Lophotrochozoa</taxon>
        <taxon>Mollusca</taxon>
        <taxon>Bivalvia</taxon>
        <taxon>Autobranchia</taxon>
        <taxon>Heteroconchia</taxon>
        <taxon>Euheterodonta</taxon>
        <taxon>Imparidentia</taxon>
        <taxon>Neoheterodontei</taxon>
        <taxon>Myida</taxon>
        <taxon>Dreissenoidea</taxon>
        <taxon>Dreissenidae</taxon>
        <taxon>Dreissena</taxon>
    </lineage>
</organism>
<gene>
    <name evidence="2" type="ORF">DPMN_142798</name>
</gene>
<name>A0A9D4GCE3_DREPO</name>
<accession>A0A9D4GCE3</accession>
<reference evidence="2" key="2">
    <citation type="submission" date="2020-11" db="EMBL/GenBank/DDBJ databases">
        <authorList>
            <person name="McCartney M.A."/>
            <person name="Auch B."/>
            <person name="Kono T."/>
            <person name="Mallez S."/>
            <person name="Becker A."/>
            <person name="Gohl D.M."/>
            <person name="Silverstein K.A.T."/>
            <person name="Koren S."/>
            <person name="Bechman K.B."/>
            <person name="Herman A."/>
            <person name="Abrahante J.E."/>
            <person name="Garbe J."/>
        </authorList>
    </citation>
    <scope>NUCLEOTIDE SEQUENCE</scope>
    <source>
        <strain evidence="2">Duluth1</strain>
        <tissue evidence="2">Whole animal</tissue>
    </source>
</reference>
<proteinExistence type="predicted"/>
<dbReference type="EMBL" id="JAIWYP010000006">
    <property type="protein sequence ID" value="KAH3814302.1"/>
    <property type="molecule type" value="Genomic_DNA"/>
</dbReference>
<feature type="compositionally biased region" description="Basic and acidic residues" evidence="1">
    <location>
        <begin position="20"/>
        <end position="31"/>
    </location>
</feature>
<evidence type="ECO:0000313" key="2">
    <source>
        <dbReference type="EMBL" id="KAH3814302.1"/>
    </source>
</evidence>
<dbReference type="AlphaFoldDB" id="A0A9D4GCE3"/>
<protein>
    <submittedName>
        <fullName evidence="2">Uncharacterized protein</fullName>
    </submittedName>
</protein>
<sequence length="134" mass="14755">MLIVVTVPWAKRIQTQQKVASERPQKARLNESEEPGPKQSRLPSLIAQAISHETKCWKLLLPSPSQPPLKPEGTTSPTTCSETESVAPENDDSTSMLSASNFGYGASTCSQCDFSLFVCVCVCFFPLNTHRIQR</sequence>
<reference evidence="2" key="1">
    <citation type="journal article" date="2019" name="bioRxiv">
        <title>The Genome of the Zebra Mussel, Dreissena polymorpha: A Resource for Invasive Species Research.</title>
        <authorList>
            <person name="McCartney M.A."/>
            <person name="Auch B."/>
            <person name="Kono T."/>
            <person name="Mallez S."/>
            <person name="Zhang Y."/>
            <person name="Obille A."/>
            <person name="Becker A."/>
            <person name="Abrahante J.E."/>
            <person name="Garbe J."/>
            <person name="Badalamenti J.P."/>
            <person name="Herman A."/>
            <person name="Mangelson H."/>
            <person name="Liachko I."/>
            <person name="Sullivan S."/>
            <person name="Sone E.D."/>
            <person name="Koren S."/>
            <person name="Silverstein K.A.T."/>
            <person name="Beckman K.B."/>
            <person name="Gohl D.M."/>
        </authorList>
    </citation>
    <scope>NUCLEOTIDE SEQUENCE</scope>
    <source>
        <strain evidence="2">Duluth1</strain>
        <tissue evidence="2">Whole animal</tissue>
    </source>
</reference>
<evidence type="ECO:0000313" key="3">
    <source>
        <dbReference type="Proteomes" id="UP000828390"/>
    </source>
</evidence>
<keyword evidence="3" id="KW-1185">Reference proteome</keyword>
<feature type="compositionally biased region" description="Low complexity" evidence="1">
    <location>
        <begin position="71"/>
        <end position="85"/>
    </location>
</feature>
<evidence type="ECO:0000256" key="1">
    <source>
        <dbReference type="SAM" id="MobiDB-lite"/>
    </source>
</evidence>
<comment type="caution">
    <text evidence="2">The sequence shown here is derived from an EMBL/GenBank/DDBJ whole genome shotgun (WGS) entry which is preliminary data.</text>
</comment>
<dbReference type="Proteomes" id="UP000828390">
    <property type="component" value="Unassembled WGS sequence"/>
</dbReference>
<feature type="region of interest" description="Disordered" evidence="1">
    <location>
        <begin position="61"/>
        <end position="94"/>
    </location>
</feature>
<feature type="region of interest" description="Disordered" evidence="1">
    <location>
        <begin position="16"/>
        <end position="42"/>
    </location>
</feature>